<dbReference type="Proteomes" id="UP001271007">
    <property type="component" value="Unassembled WGS sequence"/>
</dbReference>
<evidence type="ECO:0000313" key="2">
    <source>
        <dbReference type="Proteomes" id="UP001271007"/>
    </source>
</evidence>
<sequence>MFTGPRRRYFEVVRIEGGSRAGTGHLDGAIERLLDKGKKLDREEINDAARTGDEQLPTHSTPWMRKTQWTRKFGGRDLLAVAAVCRKPDKDEGSLLLVWQSVHRILERCRASVIAWHDHEEDGDVVLGWLSSPQTDKYNPERSRCFPNPMSRVAGSWRTSCSLSASLTSFHFAGNSTREYAGFPSAPALPDS</sequence>
<evidence type="ECO:0000313" key="1">
    <source>
        <dbReference type="EMBL" id="KAK3045909.1"/>
    </source>
</evidence>
<reference evidence="1" key="1">
    <citation type="submission" date="2023-04" db="EMBL/GenBank/DDBJ databases">
        <title>Black Yeasts Isolated from many extreme environments.</title>
        <authorList>
            <person name="Coleine C."/>
            <person name="Stajich J.E."/>
            <person name="Selbmann L."/>
        </authorList>
    </citation>
    <scope>NUCLEOTIDE SEQUENCE</scope>
    <source>
        <strain evidence="1">CCFEE 5312</strain>
    </source>
</reference>
<name>A0AAJ0D4S4_9PEZI</name>
<comment type="caution">
    <text evidence="1">The sequence shown here is derived from an EMBL/GenBank/DDBJ whole genome shotgun (WGS) entry which is preliminary data.</text>
</comment>
<accession>A0AAJ0D4S4</accession>
<gene>
    <name evidence="1" type="ORF">LTR09_012563</name>
</gene>
<keyword evidence="2" id="KW-1185">Reference proteome</keyword>
<dbReference type="AlphaFoldDB" id="A0AAJ0D4S4"/>
<dbReference type="EMBL" id="JAWDJX010000135">
    <property type="protein sequence ID" value="KAK3045909.1"/>
    <property type="molecule type" value="Genomic_DNA"/>
</dbReference>
<organism evidence="1 2">
    <name type="scientific">Extremus antarcticus</name>
    <dbReference type="NCBI Taxonomy" id="702011"/>
    <lineage>
        <taxon>Eukaryota</taxon>
        <taxon>Fungi</taxon>
        <taxon>Dikarya</taxon>
        <taxon>Ascomycota</taxon>
        <taxon>Pezizomycotina</taxon>
        <taxon>Dothideomycetes</taxon>
        <taxon>Dothideomycetidae</taxon>
        <taxon>Mycosphaerellales</taxon>
        <taxon>Extremaceae</taxon>
        <taxon>Extremus</taxon>
    </lineage>
</organism>
<proteinExistence type="predicted"/>
<protein>
    <submittedName>
        <fullName evidence="1">Uncharacterized protein</fullName>
    </submittedName>
</protein>